<sequence length="87" mass="10221">MINAIVNKVAMERYRDFLSATDEVMLALIECDQHIKRLDRKKSQGSWVACTAQELRSFQKKAMDQISELRKVAKNHEAELISREWRL</sequence>
<dbReference type="EMBL" id="QGUI02000406">
    <property type="protein sequence ID" value="MFO7194268.1"/>
    <property type="molecule type" value="Genomic_DNA"/>
</dbReference>
<dbReference type="AlphaFoldDB" id="A0ABD6FJR8"/>
<organism evidence="1 2">
    <name type="scientific">Thermocrispum agreste</name>
    <dbReference type="NCBI Taxonomy" id="37925"/>
    <lineage>
        <taxon>Bacteria</taxon>
        <taxon>Bacillati</taxon>
        <taxon>Actinomycetota</taxon>
        <taxon>Actinomycetes</taxon>
        <taxon>Pseudonocardiales</taxon>
        <taxon>Pseudonocardiaceae</taxon>
        <taxon>Thermocrispum</taxon>
    </lineage>
</organism>
<comment type="caution">
    <text evidence="1">The sequence shown here is derived from an EMBL/GenBank/DDBJ whole genome shotgun (WGS) entry which is preliminary data.</text>
</comment>
<name>A0ABD6FJR8_9PSEU</name>
<accession>A0ABD6FJR8</accession>
<gene>
    <name evidence="1" type="ORF">DIU77_018670</name>
</gene>
<proteinExistence type="predicted"/>
<reference evidence="1 2" key="1">
    <citation type="journal article" date="2021" name="BMC Genomics">
        <title>Genome-resolved metagenome and metatranscriptome analyses of thermophilic composting reveal key bacterial players and their metabolic interactions.</title>
        <authorList>
            <person name="Braga L.P.P."/>
            <person name="Pereira R.V."/>
            <person name="Martins L.F."/>
            <person name="Moura L.M.S."/>
            <person name="Sanchez F.B."/>
            <person name="Patane J.S.L."/>
            <person name="da Silva A.M."/>
            <person name="Setubal J.C."/>
        </authorList>
    </citation>
    <scope>NUCLEOTIDE SEQUENCE [LARGE SCALE GENOMIC DNA]</scope>
    <source>
        <strain evidence="1">ZC4RG45</strain>
    </source>
</reference>
<evidence type="ECO:0000313" key="2">
    <source>
        <dbReference type="Proteomes" id="UP000249324"/>
    </source>
</evidence>
<dbReference type="Proteomes" id="UP000249324">
    <property type="component" value="Unassembled WGS sequence"/>
</dbReference>
<protein>
    <submittedName>
        <fullName evidence="1">Uncharacterized protein</fullName>
    </submittedName>
</protein>
<evidence type="ECO:0000313" key="1">
    <source>
        <dbReference type="EMBL" id="MFO7194268.1"/>
    </source>
</evidence>